<accession>A0A433DJ41</accession>
<feature type="transmembrane region" description="Helical" evidence="2">
    <location>
        <begin position="248"/>
        <end position="269"/>
    </location>
</feature>
<dbReference type="EMBL" id="RBNI01001139">
    <property type="protein sequence ID" value="RUP50847.1"/>
    <property type="molecule type" value="Genomic_DNA"/>
</dbReference>
<protein>
    <submittedName>
        <fullName evidence="4">Lung seven transmembrane receptor-domain-containing protein</fullName>
    </submittedName>
</protein>
<feature type="transmembrane region" description="Helical" evidence="2">
    <location>
        <begin position="213"/>
        <end position="236"/>
    </location>
</feature>
<dbReference type="PANTHER" id="PTHR21229:SF2">
    <property type="entry name" value="RE59932P"/>
    <property type="match status" value="1"/>
</dbReference>
<proteinExistence type="predicted"/>
<dbReference type="GO" id="GO:0005794">
    <property type="term" value="C:Golgi apparatus"/>
    <property type="evidence" value="ECO:0007669"/>
    <property type="project" value="TreeGrafter"/>
</dbReference>
<feature type="compositionally biased region" description="Acidic residues" evidence="1">
    <location>
        <begin position="440"/>
        <end position="450"/>
    </location>
</feature>
<feature type="compositionally biased region" description="Basic and acidic residues" evidence="1">
    <location>
        <begin position="465"/>
        <end position="474"/>
    </location>
</feature>
<feature type="domain" description="CAND6/7 N-terminal" evidence="3">
    <location>
        <begin position="23"/>
        <end position="161"/>
    </location>
</feature>
<sequence>MKCQYSALVFACFIPLARPRPELVLENDSRKLITIGSFGFLSGGQLTLELRDLSLSSPTDPGQLAFYIHRSVSEDSAYIELIEAVQDKDKEGTSPSDGEPPDCVLDHEVIQNDDAGTVLPVPPDKTEWSHNQTISPDEEKLWSITFVNCKRASDVSFTLKITERNPGPNYLSAGDSPLPTVYGSMAVSYATAACLWGWTLTRPDTRVFWSHRLMLLLVVLVGIDKALQGVRILPIIHLLYAVTTYYPMMLNFTSMIANRYVLVASGWMFIKPFLSDKDKRIISVVIPLQIIANIANVMVSETAIGRLARLPHRPLAHIANPEAPQHNNGHRREGYVPHPFLTLTSFTVNLTPSTDLPHRNRKSRQIPPLVDFLRRHPHLPLPHPHRRADSARRITIPICHLGGRAARRSGHAGVLGVHRVGDSSLYKFRPYANNPYIQVPEDDNDDDDDEGRVREGTLPLHTMSRRVEREAGDD</sequence>
<evidence type="ECO:0000313" key="4">
    <source>
        <dbReference type="EMBL" id="RUP50847.1"/>
    </source>
</evidence>
<dbReference type="InterPro" id="IPR009637">
    <property type="entry name" value="GPR107/GPR108-like"/>
</dbReference>
<dbReference type="AlphaFoldDB" id="A0A433DJ41"/>
<evidence type="ECO:0000256" key="1">
    <source>
        <dbReference type="SAM" id="MobiDB-lite"/>
    </source>
</evidence>
<keyword evidence="2" id="KW-0472">Membrane</keyword>
<keyword evidence="5" id="KW-1185">Reference proteome</keyword>
<dbReference type="PANTHER" id="PTHR21229">
    <property type="entry name" value="LUNG SEVEN TRANSMEMBRANE RECEPTOR"/>
    <property type="match status" value="1"/>
</dbReference>
<comment type="caution">
    <text evidence="4">The sequence shown here is derived from an EMBL/GenBank/DDBJ whole genome shotgun (WGS) entry which is preliminary data.</text>
</comment>
<evidence type="ECO:0000259" key="3">
    <source>
        <dbReference type="Pfam" id="PF21904"/>
    </source>
</evidence>
<dbReference type="OrthoDB" id="29657at2759"/>
<keyword evidence="2 4" id="KW-0812">Transmembrane</keyword>
<evidence type="ECO:0000313" key="5">
    <source>
        <dbReference type="Proteomes" id="UP000268093"/>
    </source>
</evidence>
<dbReference type="Proteomes" id="UP000268093">
    <property type="component" value="Unassembled WGS sequence"/>
</dbReference>
<reference evidence="4 5" key="1">
    <citation type="journal article" date="2018" name="New Phytol.">
        <title>Phylogenomics of Endogonaceae and evolution of mycorrhizas within Mucoromycota.</title>
        <authorList>
            <person name="Chang Y."/>
            <person name="Desiro A."/>
            <person name="Na H."/>
            <person name="Sandor L."/>
            <person name="Lipzen A."/>
            <person name="Clum A."/>
            <person name="Barry K."/>
            <person name="Grigoriev I.V."/>
            <person name="Martin F.M."/>
            <person name="Stajich J.E."/>
            <person name="Smith M.E."/>
            <person name="Bonito G."/>
            <person name="Spatafora J.W."/>
        </authorList>
    </citation>
    <scope>NUCLEOTIDE SEQUENCE [LARGE SCALE GENOMIC DNA]</scope>
    <source>
        <strain evidence="4 5">GMNB39</strain>
    </source>
</reference>
<dbReference type="GO" id="GO:0016020">
    <property type="term" value="C:membrane"/>
    <property type="evidence" value="ECO:0007669"/>
    <property type="project" value="InterPro"/>
</dbReference>
<dbReference type="InterPro" id="IPR054103">
    <property type="entry name" value="CAND6-7_N"/>
</dbReference>
<gene>
    <name evidence="4" type="ORF">BC936DRAFT_137426</name>
</gene>
<feature type="region of interest" description="Disordered" evidence="1">
    <location>
        <begin position="436"/>
        <end position="474"/>
    </location>
</feature>
<dbReference type="Pfam" id="PF21904">
    <property type="entry name" value="CAND6-7_N"/>
    <property type="match status" value="1"/>
</dbReference>
<feature type="transmembrane region" description="Helical" evidence="2">
    <location>
        <begin position="181"/>
        <end position="201"/>
    </location>
</feature>
<organism evidence="4 5">
    <name type="scientific">Jimgerdemannia flammicorona</name>
    <dbReference type="NCBI Taxonomy" id="994334"/>
    <lineage>
        <taxon>Eukaryota</taxon>
        <taxon>Fungi</taxon>
        <taxon>Fungi incertae sedis</taxon>
        <taxon>Mucoromycota</taxon>
        <taxon>Mucoromycotina</taxon>
        <taxon>Endogonomycetes</taxon>
        <taxon>Endogonales</taxon>
        <taxon>Endogonaceae</taxon>
        <taxon>Jimgerdemannia</taxon>
    </lineage>
</organism>
<keyword evidence="2" id="KW-1133">Transmembrane helix</keyword>
<name>A0A433DJ41_9FUNG</name>
<keyword evidence="4" id="KW-0675">Receptor</keyword>
<evidence type="ECO:0000256" key="2">
    <source>
        <dbReference type="SAM" id="Phobius"/>
    </source>
</evidence>
<feature type="transmembrane region" description="Helical" evidence="2">
    <location>
        <begin position="281"/>
        <end position="299"/>
    </location>
</feature>